<evidence type="ECO:0000313" key="2">
    <source>
        <dbReference type="Proteomes" id="UP001327560"/>
    </source>
</evidence>
<keyword evidence="2" id="KW-1185">Reference proteome</keyword>
<dbReference type="EMBL" id="CP136897">
    <property type="protein sequence ID" value="WOL16359.1"/>
    <property type="molecule type" value="Genomic_DNA"/>
</dbReference>
<gene>
    <name evidence="1" type="ORF">Cni_G25146</name>
</gene>
<organism evidence="1 2">
    <name type="scientific">Canna indica</name>
    <name type="common">Indian-shot</name>
    <dbReference type="NCBI Taxonomy" id="4628"/>
    <lineage>
        <taxon>Eukaryota</taxon>
        <taxon>Viridiplantae</taxon>
        <taxon>Streptophyta</taxon>
        <taxon>Embryophyta</taxon>
        <taxon>Tracheophyta</taxon>
        <taxon>Spermatophyta</taxon>
        <taxon>Magnoliopsida</taxon>
        <taxon>Liliopsida</taxon>
        <taxon>Zingiberales</taxon>
        <taxon>Cannaceae</taxon>
        <taxon>Canna</taxon>
    </lineage>
</organism>
<accession>A0AAQ3KX34</accession>
<name>A0AAQ3KX34_9LILI</name>
<dbReference type="PANTHER" id="PTHR36617:SF16">
    <property type="entry name" value="OS04G0516500 PROTEIN"/>
    <property type="match status" value="1"/>
</dbReference>
<evidence type="ECO:0000313" key="1">
    <source>
        <dbReference type="EMBL" id="WOL16359.1"/>
    </source>
</evidence>
<dbReference type="AlphaFoldDB" id="A0AAQ3KX34"/>
<dbReference type="PANTHER" id="PTHR36617">
    <property type="entry name" value="PROTEIN, PUTATIVE-RELATED"/>
    <property type="match status" value="1"/>
</dbReference>
<reference evidence="1 2" key="1">
    <citation type="submission" date="2023-10" db="EMBL/GenBank/DDBJ databases">
        <title>Chromosome-scale genome assembly provides insights into flower coloration mechanisms of Canna indica.</title>
        <authorList>
            <person name="Li C."/>
        </authorList>
    </citation>
    <scope>NUCLEOTIDE SEQUENCE [LARGE SCALE GENOMIC DNA]</scope>
    <source>
        <tissue evidence="1">Flower</tissue>
    </source>
</reference>
<sequence length="232" mass="27213">MMEKANRLSLELEIESLNAKAEANGLLDGDLLPLKEKNASLDNLYRDEDLFWRQRAKQRWLKDGDRNTRFFQQWASCCRRNNWIHCISLDLGTHSNLEDISRVFRDYYDRLPGVGDGSSIKLWKDRWCLDDRLPNKYPLLFRLSTQPDILVGHAQIPDERGQFLGWNINFTSFVDLRTLHNLEKDLEVLRFTRGADSISWRWTADGAFSTRSLYSILNFCGVNDVFASFLWQ</sequence>
<protein>
    <submittedName>
        <fullName evidence="1">Uncharacterized protein</fullName>
    </submittedName>
</protein>
<dbReference type="Proteomes" id="UP001327560">
    <property type="component" value="Chromosome 8"/>
</dbReference>
<proteinExistence type="predicted"/>